<name>A0A7X2D3B3_9PROT</name>
<dbReference type="EMBL" id="WIVE01000035">
    <property type="protein sequence ID" value="MQX37194.1"/>
    <property type="molecule type" value="Genomic_DNA"/>
</dbReference>
<dbReference type="GO" id="GO:0016740">
    <property type="term" value="F:transferase activity"/>
    <property type="evidence" value="ECO:0007669"/>
    <property type="project" value="UniProtKB-KW"/>
</dbReference>
<evidence type="ECO:0000313" key="3">
    <source>
        <dbReference type="Proteomes" id="UP000434582"/>
    </source>
</evidence>
<comment type="caution">
    <text evidence="2">The sequence shown here is derived from an EMBL/GenBank/DDBJ whole genome shotgun (WGS) entry which is preliminary data.</text>
</comment>
<dbReference type="Proteomes" id="UP000434582">
    <property type="component" value="Unassembled WGS sequence"/>
</dbReference>
<accession>A0A7X2D3B3</accession>
<dbReference type="Pfam" id="PF01206">
    <property type="entry name" value="TusA"/>
    <property type="match status" value="1"/>
</dbReference>
<keyword evidence="2" id="KW-0808">Transferase</keyword>
<evidence type="ECO:0000313" key="2">
    <source>
        <dbReference type="EMBL" id="MQX37194.1"/>
    </source>
</evidence>
<proteinExistence type="predicted"/>
<dbReference type="AlphaFoldDB" id="A0A7X2D3B3"/>
<gene>
    <name evidence="2" type="ORF">GHC57_11750</name>
</gene>
<sequence length="90" mass="10057">MRNEGPVTDHEIDITGDVCPFTFVKTKLLVERMQCGEVATVRLRGLEPLKNVPRSILEHGHEIISLEAEPGQGSEGIHRLVLRKTENAWG</sequence>
<dbReference type="RefSeq" id="WP_153344468.1">
    <property type="nucleotide sequence ID" value="NZ_WIVE01000035.1"/>
</dbReference>
<dbReference type="CDD" id="cd00291">
    <property type="entry name" value="SirA_YedF_YeeD"/>
    <property type="match status" value="1"/>
</dbReference>
<dbReference type="OrthoDB" id="9794210at2"/>
<reference evidence="2 3" key="1">
    <citation type="submission" date="2019-10" db="EMBL/GenBank/DDBJ databases">
        <title>Draft whole-genome sequence of the purple nonsulfur photosynthetic bacterium Roseospira navarrensis DSM 15114.</title>
        <authorList>
            <person name="Kyndt J.A."/>
            <person name="Meyer T.E."/>
        </authorList>
    </citation>
    <scope>NUCLEOTIDE SEQUENCE [LARGE SCALE GENOMIC DNA]</scope>
    <source>
        <strain evidence="2 3">DSM 15114</strain>
    </source>
</reference>
<protein>
    <submittedName>
        <fullName evidence="2">Sulfurtransferase TusA family protein</fullName>
    </submittedName>
</protein>
<dbReference type="SUPFAM" id="SSF64307">
    <property type="entry name" value="SirA-like"/>
    <property type="match status" value="1"/>
</dbReference>
<evidence type="ECO:0000259" key="1">
    <source>
        <dbReference type="PROSITE" id="PS01148"/>
    </source>
</evidence>
<feature type="domain" description="UPF0033" evidence="1">
    <location>
        <begin position="12"/>
        <end position="36"/>
    </location>
</feature>
<organism evidence="2 3">
    <name type="scientific">Roseospira navarrensis</name>
    <dbReference type="NCBI Taxonomy" id="140058"/>
    <lineage>
        <taxon>Bacteria</taxon>
        <taxon>Pseudomonadati</taxon>
        <taxon>Pseudomonadota</taxon>
        <taxon>Alphaproteobacteria</taxon>
        <taxon>Rhodospirillales</taxon>
        <taxon>Rhodospirillaceae</taxon>
        <taxon>Roseospira</taxon>
    </lineage>
</organism>
<dbReference type="PROSITE" id="PS01148">
    <property type="entry name" value="UPF0033"/>
    <property type="match status" value="1"/>
</dbReference>
<dbReference type="Gene3D" id="3.30.110.40">
    <property type="entry name" value="TusA-like domain"/>
    <property type="match status" value="1"/>
</dbReference>
<dbReference type="InterPro" id="IPR001455">
    <property type="entry name" value="TusA-like"/>
</dbReference>
<dbReference type="InterPro" id="IPR036868">
    <property type="entry name" value="TusA-like_sf"/>
</dbReference>
<keyword evidence="3" id="KW-1185">Reference proteome</keyword>